<dbReference type="EMBL" id="CAVMJV010000153">
    <property type="protein sequence ID" value="CAK5115229.1"/>
    <property type="molecule type" value="Genomic_DNA"/>
</dbReference>
<protein>
    <submittedName>
        <fullName evidence="1">Uncharacterized protein</fullName>
    </submittedName>
</protein>
<name>A0ACB1B084_MELEN</name>
<reference evidence="1" key="1">
    <citation type="submission" date="2023-11" db="EMBL/GenBank/DDBJ databases">
        <authorList>
            <person name="Poullet M."/>
        </authorList>
    </citation>
    <scope>NUCLEOTIDE SEQUENCE</scope>
    <source>
        <strain evidence="1">E1834</strain>
    </source>
</reference>
<comment type="caution">
    <text evidence="1">The sequence shown here is derived from an EMBL/GenBank/DDBJ whole genome shotgun (WGS) entry which is preliminary data.</text>
</comment>
<sequence>MGDREIWGWLSLGVEKFRINLRCGGMAILRNGKQYEGTASQFLNSLKHVISPRLFILH</sequence>
<keyword evidence="2" id="KW-1185">Reference proteome</keyword>
<evidence type="ECO:0000313" key="1">
    <source>
        <dbReference type="EMBL" id="CAK5115229.1"/>
    </source>
</evidence>
<dbReference type="Proteomes" id="UP001497535">
    <property type="component" value="Unassembled WGS sequence"/>
</dbReference>
<gene>
    <name evidence="1" type="ORF">MENTE1834_LOCUS45547</name>
</gene>
<organism evidence="1 2">
    <name type="scientific">Meloidogyne enterolobii</name>
    <name type="common">Root-knot nematode worm</name>
    <name type="synonym">Meloidogyne mayaguensis</name>
    <dbReference type="NCBI Taxonomy" id="390850"/>
    <lineage>
        <taxon>Eukaryota</taxon>
        <taxon>Metazoa</taxon>
        <taxon>Ecdysozoa</taxon>
        <taxon>Nematoda</taxon>
        <taxon>Chromadorea</taxon>
        <taxon>Rhabditida</taxon>
        <taxon>Tylenchina</taxon>
        <taxon>Tylenchomorpha</taxon>
        <taxon>Tylenchoidea</taxon>
        <taxon>Meloidogynidae</taxon>
        <taxon>Meloidogyninae</taxon>
        <taxon>Meloidogyne</taxon>
    </lineage>
</organism>
<accession>A0ACB1B084</accession>
<evidence type="ECO:0000313" key="2">
    <source>
        <dbReference type="Proteomes" id="UP001497535"/>
    </source>
</evidence>
<proteinExistence type="predicted"/>